<feature type="transmembrane region" description="Helical" evidence="2">
    <location>
        <begin position="250"/>
        <end position="270"/>
    </location>
</feature>
<reference evidence="4 5" key="1">
    <citation type="submission" date="2023-06" db="EMBL/GenBank/DDBJ databases">
        <title>Microbacterium sp. nov., isolated from a waste landfill.</title>
        <authorList>
            <person name="Wen W."/>
        </authorList>
    </citation>
    <scope>NUCLEOTIDE SEQUENCE [LARGE SCALE GENOMIC DNA]</scope>
    <source>
        <strain evidence="4 5">ASV49</strain>
    </source>
</reference>
<feature type="domain" description="Transglutaminase-like" evidence="3">
    <location>
        <begin position="507"/>
        <end position="582"/>
    </location>
</feature>
<feature type="transmembrane region" description="Helical" evidence="2">
    <location>
        <begin position="21"/>
        <end position="40"/>
    </location>
</feature>
<evidence type="ECO:0000256" key="2">
    <source>
        <dbReference type="SAM" id="Phobius"/>
    </source>
</evidence>
<dbReference type="Proteomes" id="UP001235064">
    <property type="component" value="Unassembled WGS sequence"/>
</dbReference>
<feature type="transmembrane region" description="Helical" evidence="2">
    <location>
        <begin position="184"/>
        <end position="200"/>
    </location>
</feature>
<feature type="region of interest" description="Disordered" evidence="1">
    <location>
        <begin position="416"/>
        <end position="449"/>
    </location>
</feature>
<dbReference type="Pfam" id="PF11992">
    <property type="entry name" value="TgpA_N"/>
    <property type="match status" value="1"/>
</dbReference>
<feature type="transmembrane region" description="Helical" evidence="2">
    <location>
        <begin position="133"/>
        <end position="154"/>
    </location>
</feature>
<dbReference type="PANTHER" id="PTHR42736:SF1">
    <property type="entry name" value="PROTEIN-GLUTAMINE GAMMA-GLUTAMYLTRANSFERASE"/>
    <property type="match status" value="1"/>
</dbReference>
<evidence type="ECO:0000313" key="5">
    <source>
        <dbReference type="Proteomes" id="UP001235064"/>
    </source>
</evidence>
<feature type="transmembrane region" description="Helical" evidence="2">
    <location>
        <begin position="78"/>
        <end position="102"/>
    </location>
</feature>
<dbReference type="InterPro" id="IPR052901">
    <property type="entry name" value="Bact_TGase-like"/>
</dbReference>
<keyword evidence="2" id="KW-1133">Transmembrane helix</keyword>
<feature type="transmembrane region" description="Helical" evidence="2">
    <location>
        <begin position="161"/>
        <end position="178"/>
    </location>
</feature>
<dbReference type="InterPro" id="IPR038765">
    <property type="entry name" value="Papain-like_cys_pep_sf"/>
</dbReference>
<dbReference type="PANTHER" id="PTHR42736">
    <property type="entry name" value="PROTEIN-GLUTAMINE GAMMA-GLUTAMYLTRANSFERASE"/>
    <property type="match status" value="1"/>
</dbReference>
<dbReference type="RefSeq" id="WP_286289984.1">
    <property type="nucleotide sequence ID" value="NZ_JASXSZ010000006.1"/>
</dbReference>
<dbReference type="Gene3D" id="3.10.620.30">
    <property type="match status" value="1"/>
</dbReference>
<dbReference type="Pfam" id="PF01841">
    <property type="entry name" value="Transglut_core"/>
    <property type="match status" value="1"/>
</dbReference>
<keyword evidence="5" id="KW-1185">Reference proteome</keyword>
<evidence type="ECO:0000313" key="4">
    <source>
        <dbReference type="EMBL" id="MDL9981002.1"/>
    </source>
</evidence>
<dbReference type="InterPro" id="IPR002931">
    <property type="entry name" value="Transglutaminase-like"/>
</dbReference>
<feature type="compositionally biased region" description="Low complexity" evidence="1">
    <location>
        <begin position="604"/>
        <end position="615"/>
    </location>
</feature>
<dbReference type="EMBL" id="JASXSZ010000006">
    <property type="protein sequence ID" value="MDL9981002.1"/>
    <property type="molecule type" value="Genomic_DNA"/>
</dbReference>
<evidence type="ECO:0000259" key="3">
    <source>
        <dbReference type="SMART" id="SM00460"/>
    </source>
</evidence>
<protein>
    <submittedName>
        <fullName evidence="4">DUF3488 and transglutaminase-like domain-containing protein</fullName>
    </submittedName>
</protein>
<keyword evidence="2" id="KW-0812">Transmembrane</keyword>
<comment type="caution">
    <text evidence="4">The sequence shown here is derived from an EMBL/GenBank/DDBJ whole genome shotgun (WGS) entry which is preliminary data.</text>
</comment>
<organism evidence="4 5">
    <name type="scientific">Microbacterium candidum</name>
    <dbReference type="NCBI Taxonomy" id="3041922"/>
    <lineage>
        <taxon>Bacteria</taxon>
        <taxon>Bacillati</taxon>
        <taxon>Actinomycetota</taxon>
        <taxon>Actinomycetes</taxon>
        <taxon>Micrococcales</taxon>
        <taxon>Microbacteriaceae</taxon>
        <taxon>Microbacterium</taxon>
    </lineage>
</organism>
<keyword evidence="2" id="KW-0472">Membrane</keyword>
<feature type="transmembrane region" description="Helical" evidence="2">
    <location>
        <begin position="645"/>
        <end position="665"/>
    </location>
</feature>
<dbReference type="SMART" id="SM00460">
    <property type="entry name" value="TGc"/>
    <property type="match status" value="1"/>
</dbReference>
<sequence length="791" mass="82133">MSAPDQSRPRSLSQWRPRPGDLVLAGGTLAALFASLVPILRVISLGWWMIVALGIAALILATGVFARGMRLPAVGVAVAEVVVWIAVVTGFFFAPTAILLVIPTRATVDAASTAISSALEQIQYGSAPLSPNLGLSIVMAALTGLLAIVFDHVVVTARMPLLAAVGFIALSLAPAIAVPADFDPAAFVFLAICILFLIRTDTQLRREQAGTVPGPVARSWAQTAPPKRSGPSWAAPRAPSAPPTRSSTTAMAAGIGAIGLVVALVLTPLLPSPGVHAGFGSAAVTIDASLRLGDDLRRPVDTEVLTVRTSGAAAPYLRVATLSDFSGTDWQPDAGPVWPVERTSSFEKVQVDKGIALMKTTTTVNILNLSTRWLPVPYPAVGVADLGADWSVMRDNRTIVGSVNTSDGQAYEVTTQVPNPTSEQIRASSATSVDGAAADEPTTSTLPEPVPALIGQLAREVTAGAATDYDALLDLQDWFRGPDFTYSLTAPRTGGFDTSGLASIDAFLQKKEGYCIHFASAFAVMARILGMHSRIVVGYLPGMASAAVGADPGLYTVMSSQLHAWPEVYFQGIGWVPFEPTKGLGTPTAFNAAIANGPGAVNRPTPTSPSQSATPKQNLGGNKLDETNANRGSAAAAATVNPAPWIGAAVGLLIAAMVPGLIGLLRRRRLLAAAHEENAAAAWTYLQEAAIDIGMSVPASESPRAFAARLGALGFVHPDQLAVLLNGIERASYGRGGLRGQWQGEAMADAAASVRTSLLSSLSPSARWRALVVPRSLFVRPGSVYAGGAVA</sequence>
<feature type="transmembrane region" description="Helical" evidence="2">
    <location>
        <begin position="46"/>
        <end position="66"/>
    </location>
</feature>
<feature type="region of interest" description="Disordered" evidence="1">
    <location>
        <begin position="595"/>
        <end position="630"/>
    </location>
</feature>
<dbReference type="SUPFAM" id="SSF54001">
    <property type="entry name" value="Cysteine proteinases"/>
    <property type="match status" value="1"/>
</dbReference>
<feature type="region of interest" description="Disordered" evidence="1">
    <location>
        <begin position="209"/>
        <end position="248"/>
    </location>
</feature>
<evidence type="ECO:0000256" key="1">
    <source>
        <dbReference type="SAM" id="MobiDB-lite"/>
    </source>
</evidence>
<dbReference type="InterPro" id="IPR021878">
    <property type="entry name" value="TgpA_N"/>
</dbReference>
<accession>A0ABT7N2U3</accession>
<feature type="compositionally biased region" description="Polar residues" evidence="1">
    <location>
        <begin position="416"/>
        <end position="432"/>
    </location>
</feature>
<proteinExistence type="predicted"/>
<feature type="compositionally biased region" description="Low complexity" evidence="1">
    <location>
        <begin position="229"/>
        <end position="248"/>
    </location>
</feature>
<gene>
    <name evidence="4" type="ORF">QSV35_16825</name>
</gene>
<name>A0ABT7N2U3_9MICO</name>